<name>A0A0D3K452_EMIH1</name>
<evidence type="ECO:0000256" key="1">
    <source>
        <dbReference type="SAM" id="MobiDB-lite"/>
    </source>
</evidence>
<keyword evidence="3" id="KW-1185">Reference proteome</keyword>
<dbReference type="Proteomes" id="UP000013827">
    <property type="component" value="Unassembled WGS sequence"/>
</dbReference>
<evidence type="ECO:0000313" key="3">
    <source>
        <dbReference type="Proteomes" id="UP000013827"/>
    </source>
</evidence>
<dbReference type="RefSeq" id="XP_005782966.1">
    <property type="nucleotide sequence ID" value="XM_005782909.1"/>
</dbReference>
<organism evidence="2 3">
    <name type="scientific">Emiliania huxleyi (strain CCMP1516)</name>
    <dbReference type="NCBI Taxonomy" id="280463"/>
    <lineage>
        <taxon>Eukaryota</taxon>
        <taxon>Haptista</taxon>
        <taxon>Haptophyta</taxon>
        <taxon>Prymnesiophyceae</taxon>
        <taxon>Isochrysidales</taxon>
        <taxon>Noelaerhabdaceae</taxon>
        <taxon>Emiliania</taxon>
    </lineage>
</organism>
<dbReference type="PaxDb" id="2903-EOD30537"/>
<dbReference type="HOGENOM" id="CLU_1002671_0_0_1"/>
<reference evidence="3" key="1">
    <citation type="journal article" date="2013" name="Nature">
        <title>Pan genome of the phytoplankton Emiliania underpins its global distribution.</title>
        <authorList>
            <person name="Read B.A."/>
            <person name="Kegel J."/>
            <person name="Klute M.J."/>
            <person name="Kuo A."/>
            <person name="Lefebvre S.C."/>
            <person name="Maumus F."/>
            <person name="Mayer C."/>
            <person name="Miller J."/>
            <person name="Monier A."/>
            <person name="Salamov A."/>
            <person name="Young J."/>
            <person name="Aguilar M."/>
            <person name="Claverie J.M."/>
            <person name="Frickenhaus S."/>
            <person name="Gonzalez K."/>
            <person name="Herman E.K."/>
            <person name="Lin Y.C."/>
            <person name="Napier J."/>
            <person name="Ogata H."/>
            <person name="Sarno A.F."/>
            <person name="Shmutz J."/>
            <person name="Schroeder D."/>
            <person name="de Vargas C."/>
            <person name="Verret F."/>
            <person name="von Dassow P."/>
            <person name="Valentin K."/>
            <person name="Van de Peer Y."/>
            <person name="Wheeler G."/>
            <person name="Dacks J.B."/>
            <person name="Delwiche C.F."/>
            <person name="Dyhrman S.T."/>
            <person name="Glockner G."/>
            <person name="John U."/>
            <person name="Richards T."/>
            <person name="Worden A.Z."/>
            <person name="Zhang X."/>
            <person name="Grigoriev I.V."/>
            <person name="Allen A.E."/>
            <person name="Bidle K."/>
            <person name="Borodovsky M."/>
            <person name="Bowler C."/>
            <person name="Brownlee C."/>
            <person name="Cock J.M."/>
            <person name="Elias M."/>
            <person name="Gladyshev V.N."/>
            <person name="Groth M."/>
            <person name="Guda C."/>
            <person name="Hadaegh A."/>
            <person name="Iglesias-Rodriguez M.D."/>
            <person name="Jenkins J."/>
            <person name="Jones B.M."/>
            <person name="Lawson T."/>
            <person name="Leese F."/>
            <person name="Lindquist E."/>
            <person name="Lobanov A."/>
            <person name="Lomsadze A."/>
            <person name="Malik S.B."/>
            <person name="Marsh M.E."/>
            <person name="Mackinder L."/>
            <person name="Mock T."/>
            <person name="Mueller-Roeber B."/>
            <person name="Pagarete A."/>
            <person name="Parker M."/>
            <person name="Probert I."/>
            <person name="Quesneville H."/>
            <person name="Raines C."/>
            <person name="Rensing S.A."/>
            <person name="Riano-Pachon D.M."/>
            <person name="Richier S."/>
            <person name="Rokitta S."/>
            <person name="Shiraiwa Y."/>
            <person name="Soanes D.M."/>
            <person name="van der Giezen M."/>
            <person name="Wahlund T.M."/>
            <person name="Williams B."/>
            <person name="Wilson W."/>
            <person name="Wolfe G."/>
            <person name="Wurch L.L."/>
        </authorList>
    </citation>
    <scope>NUCLEOTIDE SEQUENCE</scope>
</reference>
<dbReference type="GeneID" id="17275810"/>
<dbReference type="AlphaFoldDB" id="A0A0D3K452"/>
<proteinExistence type="predicted"/>
<feature type="region of interest" description="Disordered" evidence="1">
    <location>
        <begin position="126"/>
        <end position="146"/>
    </location>
</feature>
<dbReference type="EnsemblProtists" id="EOD30537">
    <property type="protein sequence ID" value="EOD30537"/>
    <property type="gene ID" value="EMIHUDRAFT_113202"/>
</dbReference>
<sequence>MEGRQVLYLCYWRRFLNLWTGVWDSRCAVDWAAPIYCSLPPYPPPLPPRAPPPLLPPPAPCGDQLAGRQQLRDGRTAKHCWELPSSHAACERYYSNTSAGTALCVAPAESEAAVCGQSDFILDCISPPPSPPSPPPSPAAPSPGRPISALEAAIGIDTSLASTQGRVECAASLPEKSLGGAAAATCGSWTELAHDAWSKLAHDAQHAASAAFFSNLSDLARNVKEEKRLSLSGGQLPGPTAAAAAAAAAAEYGESEAAGVAARIAARLGGSFEDAEQY</sequence>
<reference evidence="2" key="2">
    <citation type="submission" date="2024-10" db="UniProtKB">
        <authorList>
            <consortium name="EnsemblProtists"/>
        </authorList>
    </citation>
    <scope>IDENTIFICATION</scope>
</reference>
<dbReference type="KEGG" id="ehx:EMIHUDRAFT_113202"/>
<feature type="compositionally biased region" description="Pro residues" evidence="1">
    <location>
        <begin position="126"/>
        <end position="144"/>
    </location>
</feature>
<accession>A0A0D3K452</accession>
<evidence type="ECO:0000313" key="2">
    <source>
        <dbReference type="EnsemblProtists" id="EOD30537"/>
    </source>
</evidence>
<protein>
    <submittedName>
        <fullName evidence="2">Uncharacterized protein</fullName>
    </submittedName>
</protein>